<dbReference type="Proteomes" id="UP001207468">
    <property type="component" value="Unassembled WGS sequence"/>
</dbReference>
<reference evidence="1" key="1">
    <citation type="submission" date="2021-03" db="EMBL/GenBank/DDBJ databases">
        <title>Evolutionary priming and transition to the ectomycorrhizal habit in an iconic lineage of mushroom-forming fungi: is preadaptation a requirement?</title>
        <authorList>
            <consortium name="DOE Joint Genome Institute"/>
            <person name="Looney B.P."/>
            <person name="Miyauchi S."/>
            <person name="Morin E."/>
            <person name="Drula E."/>
            <person name="Courty P.E."/>
            <person name="Chicoki N."/>
            <person name="Fauchery L."/>
            <person name="Kohler A."/>
            <person name="Kuo A."/>
            <person name="LaButti K."/>
            <person name="Pangilinan J."/>
            <person name="Lipzen A."/>
            <person name="Riley R."/>
            <person name="Andreopoulos W."/>
            <person name="He G."/>
            <person name="Johnson J."/>
            <person name="Barry K.W."/>
            <person name="Grigoriev I.V."/>
            <person name="Nagy L."/>
            <person name="Hibbett D."/>
            <person name="Henrissat B."/>
            <person name="Matheny P.B."/>
            <person name="Labbe J."/>
            <person name="Martin A.F."/>
        </authorList>
    </citation>
    <scope>NUCLEOTIDE SEQUENCE</scope>
    <source>
        <strain evidence="1">BPL698</strain>
    </source>
</reference>
<accession>A0ACC0UJU3</accession>
<keyword evidence="2" id="KW-1185">Reference proteome</keyword>
<gene>
    <name evidence="1" type="ORF">F5148DRAFT_1168126</name>
</gene>
<proteinExistence type="predicted"/>
<evidence type="ECO:0000313" key="1">
    <source>
        <dbReference type="EMBL" id="KAI9511836.1"/>
    </source>
</evidence>
<name>A0ACC0UJU3_9AGAM</name>
<sequence length="1045" mass="112250">MAASSSTLPPLFPASPTSPQVHRTDSLASNVSAGSATSLSRRPRTKSRSRAVMVPSRRDRSPASAGGLDAPVASADELLANASLFPPSTASPGASPSPLPSRPPRSPLRAASFPKDDISHPDIMPGLGWKAMDDMENSWRSRAVKIEHSTPHRRKRGSSVPRDAFRLSMLSSSSSAHTNAFFTTVGEMQTVPHFTSLREARQRLRESNQTFQSGTTSSVYPLSSSTVSGTESPPSPRSIADSVQDNHISSVDPDEPYDDYQAFHTDDVSYRLRLLLSNNYFLPPAHSKPSPSDFASPVATHHKKTAKSAAPAFLDIFRVGKSRSKPNTPPSPLTPEGGPPRLRTTADSTITSSRAPSSRVDPLPRRPILPMLVPHASRVAVVREKVDDLALAAEQAEQELKMRVDVKQQSTAHYDGYVDPTDVVDLPPPSENSPFAFQASALRGLGVENSLGAAVLAERLPPGTPGVWSLDPDEEAWRKALLQEAVGHSLNNTPEHSFQISSHTTTSSSGSMGPSLAQSSPTSGGPRTSSTPSMKRDLGQRIVDILEEQHEAIILQSPVLPPEEAPSVSQSQPRERVVSAASHVNQLPSRAESPVEPQTILPPPPRIPAKLTRASLSTESPGDLHRVSQASASSAVLRKTTSSPMLHFWHDVPRGRASSVVTSSCGFPPRDSMTSGSHYSVQEDPESVDHTTEPEPANFRPSFSSLPSRPSMSEYSQISPTVSAFNDGHFDIAASVRESMVQDFDADARYLESSHDDEEPTGHLSPPPRSSSSLAIHSLHPPPRFPSYKEPAASLGRFYRPLLTPRPSTTSSDPGDSSERPSAYASAVEQFDVVTPHSDPSLPLGQHNGLGSVELSSLHRQASPLDFFDQIQAGPNDMDDWESTDDSDEDEGEVVCVEAAGRSSPYGSLHGHSSTSLAPNTTSDPPVSPSVSRDELSVHTAHSGSQERFPVGNVLRPQVYFKDTKGDHALSSYDLYRLSRSAVASTSRGPSEAQPRGGAGDDKGHTKRDGRTASMQRLDGLVLQHIEAERGTLSRIAKTVKDAKS</sequence>
<comment type="caution">
    <text evidence="1">The sequence shown here is derived from an EMBL/GenBank/DDBJ whole genome shotgun (WGS) entry which is preliminary data.</text>
</comment>
<evidence type="ECO:0000313" key="2">
    <source>
        <dbReference type="Proteomes" id="UP001207468"/>
    </source>
</evidence>
<dbReference type="EMBL" id="JAGFNK010000016">
    <property type="protein sequence ID" value="KAI9511836.1"/>
    <property type="molecule type" value="Genomic_DNA"/>
</dbReference>
<protein>
    <submittedName>
        <fullName evidence="1">Uncharacterized protein</fullName>
    </submittedName>
</protein>
<organism evidence="1 2">
    <name type="scientific">Russula earlei</name>
    <dbReference type="NCBI Taxonomy" id="71964"/>
    <lineage>
        <taxon>Eukaryota</taxon>
        <taxon>Fungi</taxon>
        <taxon>Dikarya</taxon>
        <taxon>Basidiomycota</taxon>
        <taxon>Agaricomycotina</taxon>
        <taxon>Agaricomycetes</taxon>
        <taxon>Russulales</taxon>
        <taxon>Russulaceae</taxon>
        <taxon>Russula</taxon>
    </lineage>
</organism>